<gene>
    <name evidence="2" type="ORF">Pan97_13740</name>
</gene>
<dbReference type="AlphaFoldDB" id="A0A518C569"/>
<feature type="chain" id="PRO_5022078757" evidence="1">
    <location>
        <begin position="21"/>
        <end position="302"/>
    </location>
</feature>
<dbReference type="RefSeq" id="WP_144971334.1">
    <property type="nucleotide sequence ID" value="NZ_CP036289.1"/>
</dbReference>
<evidence type="ECO:0000313" key="3">
    <source>
        <dbReference type="Proteomes" id="UP000318626"/>
    </source>
</evidence>
<dbReference type="OrthoDB" id="208996at2"/>
<sequence precursor="true">MRAFLWTALLVSFTAAPLMAQQESSDAIGPITIVPNQASQSSLAEVQRWQEKLQSATAEIDFIETPLSDALQFVSEQIDVPIRIDQRALDDVGFDIETEVTLKTPQLAANTLLQLLLREVSLTYLVDSTGVVVTTWETVESRLVRRVYPIGDLVHEGPLSDPDYLIKVITSTVEIPLWENVGGPASMNHYQNTLIVDQTDEAHRKIESLLARLRQVKQQPSDAYATAALSVHPLGDQAKDVDAKLNSVRVPIEFIEVPLEDVTEFLADISEIPIHLDGHGLSDIGIHGDCTITHRPSRTSMR</sequence>
<accession>A0A518C569</accession>
<keyword evidence="3" id="KW-1185">Reference proteome</keyword>
<protein>
    <submittedName>
        <fullName evidence="2">Uncharacterized protein</fullName>
    </submittedName>
</protein>
<dbReference type="Proteomes" id="UP000318626">
    <property type="component" value="Chromosome"/>
</dbReference>
<dbReference type="EMBL" id="CP036289">
    <property type="protein sequence ID" value="QDU74367.1"/>
    <property type="molecule type" value="Genomic_DNA"/>
</dbReference>
<evidence type="ECO:0000256" key="1">
    <source>
        <dbReference type="SAM" id="SignalP"/>
    </source>
</evidence>
<organism evidence="2 3">
    <name type="scientific">Bremerella volcania</name>
    <dbReference type="NCBI Taxonomy" id="2527984"/>
    <lineage>
        <taxon>Bacteria</taxon>
        <taxon>Pseudomonadati</taxon>
        <taxon>Planctomycetota</taxon>
        <taxon>Planctomycetia</taxon>
        <taxon>Pirellulales</taxon>
        <taxon>Pirellulaceae</taxon>
        <taxon>Bremerella</taxon>
    </lineage>
</organism>
<reference evidence="3" key="1">
    <citation type="submission" date="2019-02" db="EMBL/GenBank/DDBJ databases">
        <title>Deep-cultivation of Planctomycetes and their phenomic and genomic characterization uncovers novel biology.</title>
        <authorList>
            <person name="Wiegand S."/>
            <person name="Jogler M."/>
            <person name="Boedeker C."/>
            <person name="Pinto D."/>
            <person name="Vollmers J."/>
            <person name="Rivas-Marin E."/>
            <person name="Kohn T."/>
            <person name="Peeters S.H."/>
            <person name="Heuer A."/>
            <person name="Rast P."/>
            <person name="Oberbeckmann S."/>
            <person name="Bunk B."/>
            <person name="Jeske O."/>
            <person name="Meyerdierks A."/>
            <person name="Storesund J.E."/>
            <person name="Kallscheuer N."/>
            <person name="Luecker S."/>
            <person name="Lage O.M."/>
            <person name="Pohl T."/>
            <person name="Merkel B.J."/>
            <person name="Hornburger P."/>
            <person name="Mueller R.-W."/>
            <person name="Bruemmer F."/>
            <person name="Labrenz M."/>
            <person name="Spormann A.M."/>
            <person name="Op den Camp H."/>
            <person name="Overmann J."/>
            <person name="Amann R."/>
            <person name="Jetten M.S.M."/>
            <person name="Mascher T."/>
            <person name="Medema M.H."/>
            <person name="Devos D.P."/>
            <person name="Kaster A.-K."/>
            <person name="Ovreas L."/>
            <person name="Rohde M."/>
            <person name="Galperin M.Y."/>
            <person name="Jogler C."/>
        </authorList>
    </citation>
    <scope>NUCLEOTIDE SEQUENCE [LARGE SCALE GENOMIC DNA]</scope>
    <source>
        <strain evidence="3">Pan97</strain>
    </source>
</reference>
<keyword evidence="1" id="KW-0732">Signal</keyword>
<evidence type="ECO:0000313" key="2">
    <source>
        <dbReference type="EMBL" id="QDU74367.1"/>
    </source>
</evidence>
<name>A0A518C569_9BACT</name>
<dbReference type="KEGG" id="bvo:Pan97_13740"/>
<feature type="signal peptide" evidence="1">
    <location>
        <begin position="1"/>
        <end position="20"/>
    </location>
</feature>
<proteinExistence type="predicted"/>